<feature type="region of interest" description="Disordered" evidence="1">
    <location>
        <begin position="1"/>
        <end position="31"/>
    </location>
</feature>
<proteinExistence type="predicted"/>
<dbReference type="RefSeq" id="WP_166745439.1">
    <property type="nucleotide sequence ID" value="NZ_BAAAEV010000001.1"/>
</dbReference>
<comment type="caution">
    <text evidence="2">The sequence shown here is derived from an EMBL/GenBank/DDBJ whole genome shotgun (WGS) entry which is preliminary data.</text>
</comment>
<evidence type="ECO:0000313" key="3">
    <source>
        <dbReference type="Proteomes" id="UP000788153"/>
    </source>
</evidence>
<reference evidence="2 3" key="1">
    <citation type="submission" date="2020-03" db="EMBL/GenBank/DDBJ databases">
        <title>Genomic Encyclopedia of Type Strains, Phase IV (KMG-IV): sequencing the most valuable type-strain genomes for metagenomic binning, comparative biology and taxonomic classification.</title>
        <authorList>
            <person name="Goeker M."/>
        </authorList>
    </citation>
    <scope>NUCLEOTIDE SEQUENCE [LARGE SCALE GENOMIC DNA]</scope>
    <source>
        <strain evidence="2 3">DSM 22753</strain>
    </source>
</reference>
<keyword evidence="3" id="KW-1185">Reference proteome</keyword>
<gene>
    <name evidence="2" type="ORF">FHT01_001131</name>
</gene>
<dbReference type="Proteomes" id="UP000788153">
    <property type="component" value="Unassembled WGS sequence"/>
</dbReference>
<accession>A0ABX0TZB5</accession>
<evidence type="ECO:0000313" key="2">
    <source>
        <dbReference type="EMBL" id="NIJ23589.1"/>
    </source>
</evidence>
<organism evidence="2 3">
    <name type="scientific">Sphingomonas japonica</name>
    <dbReference type="NCBI Taxonomy" id="511662"/>
    <lineage>
        <taxon>Bacteria</taxon>
        <taxon>Pseudomonadati</taxon>
        <taxon>Pseudomonadota</taxon>
        <taxon>Alphaproteobacteria</taxon>
        <taxon>Sphingomonadales</taxon>
        <taxon>Sphingomonadaceae</taxon>
        <taxon>Sphingomonas</taxon>
    </lineage>
</organism>
<evidence type="ECO:0000256" key="1">
    <source>
        <dbReference type="SAM" id="MobiDB-lite"/>
    </source>
</evidence>
<feature type="compositionally biased region" description="Basic and acidic residues" evidence="1">
    <location>
        <begin position="1"/>
        <end position="10"/>
    </location>
</feature>
<name>A0ABX0TZB5_9SPHN</name>
<protein>
    <submittedName>
        <fullName evidence="2">Uncharacterized protein</fullName>
    </submittedName>
</protein>
<dbReference type="EMBL" id="JAASQP010000001">
    <property type="protein sequence ID" value="NIJ23589.1"/>
    <property type="molecule type" value="Genomic_DNA"/>
</dbReference>
<sequence>MNRPDEHDYYASRAQSARRMAETASDTTARRAHEEMAKRYTMLLERIQVPHTTN</sequence>